<feature type="signal peptide" evidence="1">
    <location>
        <begin position="1"/>
        <end position="18"/>
    </location>
</feature>
<dbReference type="Proteomes" id="UP000476030">
    <property type="component" value="Unassembled WGS sequence"/>
</dbReference>
<dbReference type="EMBL" id="WTUW01000009">
    <property type="protein sequence ID" value="MZR32271.1"/>
    <property type="molecule type" value="Genomic_DNA"/>
</dbReference>
<evidence type="ECO:0000256" key="1">
    <source>
        <dbReference type="SAM" id="SignalP"/>
    </source>
</evidence>
<keyword evidence="4" id="KW-1185">Reference proteome</keyword>
<dbReference type="PANTHER" id="PTHR30535">
    <property type="entry name" value="VITAMIN B12-BINDING PROTEIN"/>
    <property type="match status" value="1"/>
</dbReference>
<evidence type="ECO:0000313" key="4">
    <source>
        <dbReference type="Proteomes" id="UP000476030"/>
    </source>
</evidence>
<protein>
    <submittedName>
        <fullName evidence="3">ABC transporter substrate-binding protein</fullName>
    </submittedName>
</protein>
<accession>A0A6L8WB67</accession>
<sequence length="277" mass="28710">MIRILTALLMFISTAAYADAPKRIVSVGGPLTETIYAIGAGNLIVGSDTTSYYPAEAASTPKVGYQRALNAEGILSLNPDLVILSEESGPPIVLEQLKSAGINMLTVKAGRSLKDVKDSIDILAKALDKQTEGNQLIADINGAEEKLKAASAAQEPPKSVMFILQHSGGAPMVAGQKTAADSIINLAGATNVVADYEGYKPLSPEAAVSLAPEILLVTTQGLEQAGRKAALLASPGVSLTPAAKNARIIAMDALLLLGFGPRTAEAALELKRQLSQP</sequence>
<organism evidence="3 4">
    <name type="scientific">Sneathiella litorea</name>
    <dbReference type="NCBI Taxonomy" id="2606216"/>
    <lineage>
        <taxon>Bacteria</taxon>
        <taxon>Pseudomonadati</taxon>
        <taxon>Pseudomonadota</taxon>
        <taxon>Alphaproteobacteria</taxon>
        <taxon>Sneathiellales</taxon>
        <taxon>Sneathiellaceae</taxon>
        <taxon>Sneathiella</taxon>
    </lineage>
</organism>
<dbReference type="SUPFAM" id="SSF53807">
    <property type="entry name" value="Helical backbone' metal receptor"/>
    <property type="match status" value="1"/>
</dbReference>
<keyword evidence="1" id="KW-0732">Signal</keyword>
<dbReference type="InterPro" id="IPR050902">
    <property type="entry name" value="ABC_Transporter_SBP"/>
</dbReference>
<proteinExistence type="predicted"/>
<reference evidence="3 4" key="1">
    <citation type="submission" date="2019-12" db="EMBL/GenBank/DDBJ databases">
        <title>Snethiella sp. nov. sp. isolated from sea sand.</title>
        <authorList>
            <person name="Kim J."/>
            <person name="Jeong S.E."/>
            <person name="Jung H.S."/>
            <person name="Jeon C.O."/>
        </authorList>
    </citation>
    <scope>NUCLEOTIDE SEQUENCE [LARGE SCALE GENOMIC DNA]</scope>
    <source>
        <strain evidence="3 4">DP05</strain>
    </source>
</reference>
<dbReference type="RefSeq" id="WP_161316857.1">
    <property type="nucleotide sequence ID" value="NZ_WTUW01000009.1"/>
</dbReference>
<gene>
    <name evidence="3" type="ORF">GQE98_16655</name>
</gene>
<dbReference type="PROSITE" id="PS50983">
    <property type="entry name" value="FE_B12_PBP"/>
    <property type="match status" value="1"/>
</dbReference>
<evidence type="ECO:0000313" key="3">
    <source>
        <dbReference type="EMBL" id="MZR32271.1"/>
    </source>
</evidence>
<feature type="domain" description="Fe/B12 periplasmic-binding" evidence="2">
    <location>
        <begin position="23"/>
        <end position="277"/>
    </location>
</feature>
<dbReference type="Gene3D" id="3.40.50.1980">
    <property type="entry name" value="Nitrogenase molybdenum iron protein domain"/>
    <property type="match status" value="2"/>
</dbReference>
<evidence type="ECO:0000259" key="2">
    <source>
        <dbReference type="PROSITE" id="PS50983"/>
    </source>
</evidence>
<dbReference type="Pfam" id="PF01497">
    <property type="entry name" value="Peripla_BP_2"/>
    <property type="match status" value="1"/>
</dbReference>
<dbReference type="PANTHER" id="PTHR30535:SF4">
    <property type="entry name" value="HEMIN-BINDING PERIPLASMIC PROTEIN HMUT"/>
    <property type="match status" value="1"/>
</dbReference>
<dbReference type="InterPro" id="IPR002491">
    <property type="entry name" value="ABC_transptr_periplasmic_BD"/>
</dbReference>
<comment type="caution">
    <text evidence="3">The sequence shown here is derived from an EMBL/GenBank/DDBJ whole genome shotgun (WGS) entry which is preliminary data.</text>
</comment>
<name>A0A6L8WB67_9PROT</name>
<dbReference type="AlphaFoldDB" id="A0A6L8WB67"/>
<feature type="chain" id="PRO_5026779485" evidence="1">
    <location>
        <begin position="19"/>
        <end position="277"/>
    </location>
</feature>